<sequence length="237" mass="26404">MADLAPSEKTAKANPYNSAYDVRLMDHKMHPLYSPQWPDLEDVMATIEVEEATLNLSLFSGFSDATFKTFRDNAYGAGNEAAVFAHLLPIIIPNNPHAYDILFNNLEHMTDGTIVRPKLHLYYGSPPERLAQPAIKHMSSYLIPSTVQDRPLAPNFFVEIKGPKGVPGVTFRQAQHNGAVGARAMHMLQNYGVDRPVFDNCPYAFTAVLNMRILELFAHHVTAPTTKGGQPQYHMTP</sequence>
<dbReference type="OrthoDB" id="5336565at2759"/>
<dbReference type="HOGENOM" id="CLU_023878_0_1_1"/>
<organism evidence="1 2">
    <name type="scientific">Stachybotrys chlorohalonatus (strain IBT 40285)</name>
    <dbReference type="NCBI Taxonomy" id="1283841"/>
    <lineage>
        <taxon>Eukaryota</taxon>
        <taxon>Fungi</taxon>
        <taxon>Dikarya</taxon>
        <taxon>Ascomycota</taxon>
        <taxon>Pezizomycotina</taxon>
        <taxon>Sordariomycetes</taxon>
        <taxon>Hypocreomycetidae</taxon>
        <taxon>Hypocreales</taxon>
        <taxon>Stachybotryaceae</taxon>
        <taxon>Stachybotrys</taxon>
    </lineage>
</organism>
<reference evidence="1 2" key="1">
    <citation type="journal article" date="2014" name="BMC Genomics">
        <title>Comparative genome sequencing reveals chemotype-specific gene clusters in the toxigenic black mold Stachybotrys.</title>
        <authorList>
            <person name="Semeiks J."/>
            <person name="Borek D."/>
            <person name="Otwinowski Z."/>
            <person name="Grishin N.V."/>
        </authorList>
    </citation>
    <scope>NUCLEOTIDE SEQUENCE [LARGE SCALE GENOMIC DNA]</scope>
    <source>
        <strain evidence="1 2">IBT 40285</strain>
    </source>
</reference>
<dbReference type="InParanoid" id="A0A084QTQ9"/>
<accession>A0A084QTQ9</accession>
<dbReference type="STRING" id="1283841.A0A084QTQ9"/>
<dbReference type="EMBL" id="KL660210">
    <property type="protein sequence ID" value="KFA67344.1"/>
    <property type="molecule type" value="Genomic_DNA"/>
</dbReference>
<keyword evidence="2" id="KW-1185">Reference proteome</keyword>
<dbReference type="Proteomes" id="UP000028524">
    <property type="component" value="Unassembled WGS sequence"/>
</dbReference>
<name>A0A084QTQ9_STAC4</name>
<evidence type="ECO:0000313" key="2">
    <source>
        <dbReference type="Proteomes" id="UP000028524"/>
    </source>
</evidence>
<gene>
    <name evidence="1" type="ORF">S40285_10134</name>
</gene>
<protein>
    <submittedName>
        <fullName evidence="1">Uncharacterized protein</fullName>
    </submittedName>
</protein>
<proteinExistence type="predicted"/>
<dbReference type="AlphaFoldDB" id="A0A084QTQ9"/>
<evidence type="ECO:0000313" key="1">
    <source>
        <dbReference type="EMBL" id="KFA67344.1"/>
    </source>
</evidence>